<dbReference type="InterPro" id="IPR029032">
    <property type="entry name" value="AhpD-like"/>
</dbReference>
<dbReference type="Gene3D" id="1.20.1290.10">
    <property type="entry name" value="AhpD-like"/>
    <property type="match status" value="1"/>
</dbReference>
<dbReference type="EMBL" id="PUIO01000098">
    <property type="protein sequence ID" value="PQP13747.1"/>
    <property type="molecule type" value="Genomic_DNA"/>
</dbReference>
<evidence type="ECO:0000313" key="2">
    <source>
        <dbReference type="EMBL" id="PQP13747.1"/>
    </source>
</evidence>
<gene>
    <name evidence="2" type="ORF">C5613_42000</name>
</gene>
<dbReference type="AlphaFoldDB" id="A0A2S8IG48"/>
<name>A0A2S8IG48_RHOOP</name>
<dbReference type="Proteomes" id="UP000239290">
    <property type="component" value="Unassembled WGS sequence"/>
</dbReference>
<dbReference type="SUPFAM" id="SSF69118">
    <property type="entry name" value="AhpD-like"/>
    <property type="match status" value="1"/>
</dbReference>
<dbReference type="Pfam" id="PF02627">
    <property type="entry name" value="CMD"/>
    <property type="match status" value="1"/>
</dbReference>
<protein>
    <submittedName>
        <fullName evidence="2">4-carboxymuconolactone decarboxylase</fullName>
    </submittedName>
</protein>
<accession>A0A2S8IG48</accession>
<dbReference type="PANTHER" id="PTHR33570:SF2">
    <property type="entry name" value="CARBOXYMUCONOLACTONE DECARBOXYLASE-LIKE DOMAIN-CONTAINING PROTEIN"/>
    <property type="match status" value="1"/>
</dbReference>
<dbReference type="RefSeq" id="WP_105423765.1">
    <property type="nucleotide sequence ID" value="NZ_PUIO01000098.1"/>
</dbReference>
<feature type="domain" description="Carboxymuconolactone decarboxylase-like" evidence="1">
    <location>
        <begin position="49"/>
        <end position="132"/>
    </location>
</feature>
<proteinExistence type="predicted"/>
<evidence type="ECO:0000313" key="3">
    <source>
        <dbReference type="Proteomes" id="UP000239290"/>
    </source>
</evidence>
<dbReference type="GO" id="GO:0051920">
    <property type="term" value="F:peroxiredoxin activity"/>
    <property type="evidence" value="ECO:0007669"/>
    <property type="project" value="InterPro"/>
</dbReference>
<dbReference type="InterPro" id="IPR052512">
    <property type="entry name" value="4CMD/NDH-1_regulator"/>
</dbReference>
<sequence length="147" mass="15802">MTASSSTPTSIEAARHTIFDAGLTVRKEVLGEDYVESALARNAGTDGEALQKYVSEFVWGSVWTRPGLDRRSRSLLNLGMLVALSQHHELSVHVRGALRNGLTREEIVEAILHATAYVGAPAGLAAMRVVQETLTAELGPLDHKAGQ</sequence>
<evidence type="ECO:0000259" key="1">
    <source>
        <dbReference type="Pfam" id="PF02627"/>
    </source>
</evidence>
<reference evidence="3" key="1">
    <citation type="submission" date="2018-02" db="EMBL/GenBank/DDBJ databases">
        <title>Draft genome sequencing of Rhodococcus opacus KU647198.</title>
        <authorList>
            <person name="Zheng B.-X."/>
        </authorList>
    </citation>
    <scope>NUCLEOTIDE SEQUENCE [LARGE SCALE GENOMIC DNA]</scope>
    <source>
        <strain evidence="3">04-OD7</strain>
    </source>
</reference>
<organism evidence="2 3">
    <name type="scientific">Rhodococcus opacus</name>
    <name type="common">Nocardia opaca</name>
    <dbReference type="NCBI Taxonomy" id="37919"/>
    <lineage>
        <taxon>Bacteria</taxon>
        <taxon>Bacillati</taxon>
        <taxon>Actinomycetota</taxon>
        <taxon>Actinomycetes</taxon>
        <taxon>Mycobacteriales</taxon>
        <taxon>Nocardiaceae</taxon>
        <taxon>Rhodococcus</taxon>
    </lineage>
</organism>
<comment type="caution">
    <text evidence="2">The sequence shown here is derived from an EMBL/GenBank/DDBJ whole genome shotgun (WGS) entry which is preliminary data.</text>
</comment>
<dbReference type="InterPro" id="IPR003779">
    <property type="entry name" value="CMD-like"/>
</dbReference>
<dbReference type="PANTHER" id="PTHR33570">
    <property type="entry name" value="4-CARBOXYMUCONOLACTONE DECARBOXYLASE FAMILY PROTEIN"/>
    <property type="match status" value="1"/>
</dbReference>